<protein>
    <submittedName>
        <fullName evidence="8">Outer membrane protein TolC</fullName>
    </submittedName>
</protein>
<evidence type="ECO:0000256" key="1">
    <source>
        <dbReference type="ARBA" id="ARBA00004442"/>
    </source>
</evidence>
<evidence type="ECO:0000256" key="2">
    <source>
        <dbReference type="ARBA" id="ARBA00007613"/>
    </source>
</evidence>
<evidence type="ECO:0000256" key="5">
    <source>
        <dbReference type="ARBA" id="ARBA00022692"/>
    </source>
</evidence>
<dbReference type="InterPro" id="IPR051906">
    <property type="entry name" value="TolC-like"/>
</dbReference>
<comment type="similarity">
    <text evidence="2">Belongs to the outer membrane factor (OMF) (TC 1.B.17) family.</text>
</comment>
<keyword evidence="4" id="KW-1134">Transmembrane beta strand</keyword>
<evidence type="ECO:0000256" key="4">
    <source>
        <dbReference type="ARBA" id="ARBA00022452"/>
    </source>
</evidence>
<dbReference type="InterPro" id="IPR003423">
    <property type="entry name" value="OMP_efflux"/>
</dbReference>
<dbReference type="AlphaFoldDB" id="A0A521D0I9"/>
<keyword evidence="7" id="KW-0998">Cell outer membrane</keyword>
<gene>
    <name evidence="8" type="ORF">SAMN06269117_11645</name>
</gene>
<evidence type="ECO:0000256" key="7">
    <source>
        <dbReference type="ARBA" id="ARBA00023237"/>
    </source>
</evidence>
<keyword evidence="5" id="KW-0812">Transmembrane</keyword>
<keyword evidence="6" id="KW-0472">Membrane</keyword>
<keyword evidence="3" id="KW-0813">Transport</keyword>
<dbReference type="GO" id="GO:0009279">
    <property type="term" value="C:cell outer membrane"/>
    <property type="evidence" value="ECO:0007669"/>
    <property type="project" value="UniProtKB-SubCell"/>
</dbReference>
<dbReference type="Proteomes" id="UP000317315">
    <property type="component" value="Unassembled WGS sequence"/>
</dbReference>
<evidence type="ECO:0000313" key="9">
    <source>
        <dbReference type="Proteomes" id="UP000317315"/>
    </source>
</evidence>
<evidence type="ECO:0000256" key="3">
    <source>
        <dbReference type="ARBA" id="ARBA00022448"/>
    </source>
</evidence>
<dbReference type="GO" id="GO:0015288">
    <property type="term" value="F:porin activity"/>
    <property type="evidence" value="ECO:0007669"/>
    <property type="project" value="TreeGrafter"/>
</dbReference>
<evidence type="ECO:0000256" key="6">
    <source>
        <dbReference type="ARBA" id="ARBA00023136"/>
    </source>
</evidence>
<evidence type="ECO:0000313" key="8">
    <source>
        <dbReference type="EMBL" id="SMO65215.1"/>
    </source>
</evidence>
<proteinExistence type="inferred from homology"/>
<accession>A0A521D0I9</accession>
<dbReference type="PANTHER" id="PTHR30026:SF20">
    <property type="entry name" value="OUTER MEMBRANE PROTEIN TOLC"/>
    <property type="match status" value="1"/>
</dbReference>
<dbReference type="EMBL" id="FXTM01000016">
    <property type="protein sequence ID" value="SMO65215.1"/>
    <property type="molecule type" value="Genomic_DNA"/>
</dbReference>
<dbReference type="PANTHER" id="PTHR30026">
    <property type="entry name" value="OUTER MEMBRANE PROTEIN TOLC"/>
    <property type="match status" value="1"/>
</dbReference>
<dbReference type="SUPFAM" id="SSF56954">
    <property type="entry name" value="Outer membrane efflux proteins (OEP)"/>
    <property type="match status" value="1"/>
</dbReference>
<dbReference type="GO" id="GO:1990281">
    <property type="term" value="C:efflux pump complex"/>
    <property type="evidence" value="ECO:0007669"/>
    <property type="project" value="TreeGrafter"/>
</dbReference>
<dbReference type="RefSeq" id="WP_142935813.1">
    <property type="nucleotide sequence ID" value="NZ_FXTM01000016.1"/>
</dbReference>
<name>A0A521D0I9_9BACT</name>
<dbReference type="Pfam" id="PF02321">
    <property type="entry name" value="OEP"/>
    <property type="match status" value="2"/>
</dbReference>
<comment type="subcellular location">
    <subcellularLocation>
        <location evidence="1">Cell outer membrane</location>
    </subcellularLocation>
</comment>
<keyword evidence="9" id="KW-1185">Reference proteome</keyword>
<organism evidence="8 9">
    <name type="scientific">Balnearium lithotrophicum</name>
    <dbReference type="NCBI Taxonomy" id="223788"/>
    <lineage>
        <taxon>Bacteria</taxon>
        <taxon>Pseudomonadati</taxon>
        <taxon>Aquificota</taxon>
        <taxon>Aquificia</taxon>
        <taxon>Desulfurobacteriales</taxon>
        <taxon>Desulfurobacteriaceae</taxon>
        <taxon>Balnearium</taxon>
    </lineage>
</organism>
<dbReference type="Gene3D" id="1.20.1600.10">
    <property type="entry name" value="Outer membrane efflux proteins (OEP)"/>
    <property type="match status" value="1"/>
</dbReference>
<reference evidence="8 9" key="1">
    <citation type="submission" date="2017-05" db="EMBL/GenBank/DDBJ databases">
        <authorList>
            <person name="Varghese N."/>
            <person name="Submissions S."/>
        </authorList>
    </citation>
    <scope>NUCLEOTIDE SEQUENCE [LARGE SCALE GENOMIC DNA]</scope>
    <source>
        <strain evidence="8 9">DSM 16304</strain>
    </source>
</reference>
<dbReference type="OrthoDB" id="13803at2"/>
<sequence>MRRLVTFLSIMLFCTSESLGSGLNPENLKKLVEKNSLDLKISREQVKQQEFQRRATLREFFPKVNLSFSFQEFYPDFKENWNQNYSYGVSINSEVLNLKRSVELSIDSKEIEELKEALKEIFLTVYYEALKKLYQLKFYDEQIKIRRTILKNSKEILSVAREKYKQGLVMVTDVLKAESEVESAESSLIEAENDYRKKFSELNALLDFSLKKVEKPDFEFSDEPIDKTLKELLKTAFKLRPEIKKAEEKVRIERERVKLVERTLSPTLSISLSAERSGTEFPGDKSYSAGITLSYPIFDSGETKYRALSQKSSLIQSELNLRKVKNSVKLEVINALSDVESAYKKLTSARSSLKYSQKAYDRALNEYKLGVSDIVLLLQTLNSLKEAEESYVRALYEYNLSIVSLKKATGELVGGKN</sequence>
<dbReference type="GO" id="GO:0015562">
    <property type="term" value="F:efflux transmembrane transporter activity"/>
    <property type="evidence" value="ECO:0007669"/>
    <property type="project" value="InterPro"/>
</dbReference>